<feature type="region of interest" description="Disordered" evidence="1">
    <location>
        <begin position="1"/>
        <end position="73"/>
    </location>
</feature>
<feature type="compositionally biased region" description="Basic and acidic residues" evidence="1">
    <location>
        <begin position="1"/>
        <end position="14"/>
    </location>
</feature>
<dbReference type="RefSeq" id="WP_085474687.1">
    <property type="nucleotide sequence ID" value="NZ_FXBM01000001.1"/>
</dbReference>
<keyword evidence="4" id="KW-1185">Reference proteome</keyword>
<reference evidence="4" key="1">
    <citation type="submission" date="2017-04" db="EMBL/GenBank/DDBJ databases">
        <authorList>
            <person name="Varghese N."/>
            <person name="Submissions S."/>
        </authorList>
    </citation>
    <scope>NUCLEOTIDE SEQUENCE [LARGE SCALE GENOMIC DNA]</scope>
    <source>
        <strain evidence="4">VKM Ac-2121</strain>
    </source>
</reference>
<keyword evidence="2" id="KW-1133">Transmembrane helix</keyword>
<evidence type="ECO:0000313" key="3">
    <source>
        <dbReference type="EMBL" id="SMH28274.1"/>
    </source>
</evidence>
<feature type="transmembrane region" description="Helical" evidence="2">
    <location>
        <begin position="81"/>
        <end position="106"/>
    </location>
</feature>
<keyword evidence="2" id="KW-0812">Transmembrane</keyword>
<keyword evidence="2" id="KW-0472">Membrane</keyword>
<dbReference type="AlphaFoldDB" id="A0A1X7MUE3"/>
<accession>A0A1X7MUE3</accession>
<dbReference type="EMBL" id="FXBM01000001">
    <property type="protein sequence ID" value="SMH28274.1"/>
    <property type="molecule type" value="Genomic_DNA"/>
</dbReference>
<dbReference type="STRING" id="1891671.SAMN06295885_0124"/>
<evidence type="ECO:0000313" key="4">
    <source>
        <dbReference type="Proteomes" id="UP000193711"/>
    </source>
</evidence>
<dbReference type="OrthoDB" id="5061092at2"/>
<name>A0A1X7MUE3_9MICO</name>
<proteinExistence type="predicted"/>
<dbReference type="Proteomes" id="UP000193711">
    <property type="component" value="Unassembled WGS sequence"/>
</dbReference>
<sequence length="228" mass="23503">MDDPQRDELAELRRRAYGRSPDITEDPGALARLHALEARSPGTRPVAPPHAPATPDVLLDGSTPEAADPAAPPPARVTRIALLWAASLLVTAVVTALVTAGATLWAGGSSDREVAILRLSDTGELPGWVNSGTADSLTSEDFYGLRVLKQPSGADGGSCISVLQASGEGDGAYSGVAYSGCTAGTYAATAQLTVSPALPTRLREAFSDGTGLRFVLEGETVHVRTGSR</sequence>
<evidence type="ECO:0000256" key="2">
    <source>
        <dbReference type="SAM" id="Phobius"/>
    </source>
</evidence>
<evidence type="ECO:0000256" key="1">
    <source>
        <dbReference type="SAM" id="MobiDB-lite"/>
    </source>
</evidence>
<protein>
    <submittedName>
        <fullName evidence="3">Uncharacterized protein</fullName>
    </submittedName>
</protein>
<organism evidence="3 4">
    <name type="scientific">Rathayibacter oskolensis</name>
    <dbReference type="NCBI Taxonomy" id="1891671"/>
    <lineage>
        <taxon>Bacteria</taxon>
        <taxon>Bacillati</taxon>
        <taxon>Actinomycetota</taxon>
        <taxon>Actinomycetes</taxon>
        <taxon>Micrococcales</taxon>
        <taxon>Microbacteriaceae</taxon>
        <taxon>Rathayibacter</taxon>
    </lineage>
</organism>
<gene>
    <name evidence="3" type="ORF">SAMN06295885_0124</name>
</gene>